<dbReference type="RefSeq" id="WP_197703358.1">
    <property type="nucleotide sequence ID" value="NZ_AP014936.1"/>
</dbReference>
<reference evidence="10 11" key="1">
    <citation type="submission" date="2015-08" db="EMBL/GenBank/DDBJ databases">
        <title>Complete genome sequence of Sulfurifustis variabilis.</title>
        <authorList>
            <person name="Miura A."/>
            <person name="Kojima H."/>
            <person name="Fukui M."/>
        </authorList>
    </citation>
    <scope>NUCLEOTIDE SEQUENCE [LARGE SCALE GENOMIC DNA]</scope>
    <source>
        <strain evidence="11">skN76</strain>
    </source>
</reference>
<dbReference type="PROSITE" id="PS51462">
    <property type="entry name" value="NUDIX"/>
    <property type="match status" value="1"/>
</dbReference>
<evidence type="ECO:0000256" key="8">
    <source>
        <dbReference type="RuleBase" id="RU003476"/>
    </source>
</evidence>
<dbReference type="Proteomes" id="UP000218899">
    <property type="component" value="Chromosome"/>
</dbReference>
<evidence type="ECO:0000256" key="3">
    <source>
        <dbReference type="ARBA" id="ARBA00007275"/>
    </source>
</evidence>
<dbReference type="AlphaFoldDB" id="A0A1B4V485"/>
<protein>
    <recommendedName>
        <fullName evidence="4">GDP-mannose pyrophosphatase</fullName>
    </recommendedName>
    <alternativeName>
        <fullName evidence="6">GDP-mannose hydrolase</fullName>
    </alternativeName>
    <alternativeName>
        <fullName evidence="7">GDPMK</fullName>
    </alternativeName>
</protein>
<dbReference type="InterPro" id="IPR000086">
    <property type="entry name" value="NUDIX_hydrolase_dom"/>
</dbReference>
<comment type="similarity">
    <text evidence="3">Belongs to the Nudix hydrolase family. NudK subfamily.</text>
</comment>
<dbReference type="PANTHER" id="PTHR11839:SF18">
    <property type="entry name" value="NUDIX HYDROLASE DOMAIN-CONTAINING PROTEIN"/>
    <property type="match status" value="1"/>
</dbReference>
<organism evidence="10 11">
    <name type="scientific">Sulfurifustis variabilis</name>
    <dbReference type="NCBI Taxonomy" id="1675686"/>
    <lineage>
        <taxon>Bacteria</taxon>
        <taxon>Pseudomonadati</taxon>
        <taxon>Pseudomonadota</taxon>
        <taxon>Gammaproteobacteria</taxon>
        <taxon>Acidiferrobacterales</taxon>
        <taxon>Acidiferrobacteraceae</taxon>
        <taxon>Sulfurifustis</taxon>
    </lineage>
</organism>
<dbReference type="SUPFAM" id="SSF55811">
    <property type="entry name" value="Nudix"/>
    <property type="match status" value="1"/>
</dbReference>
<dbReference type="Gene3D" id="3.90.79.10">
    <property type="entry name" value="Nucleoside Triphosphate Pyrophosphohydrolase"/>
    <property type="match status" value="1"/>
</dbReference>
<evidence type="ECO:0000259" key="9">
    <source>
        <dbReference type="PROSITE" id="PS51462"/>
    </source>
</evidence>
<dbReference type="Pfam" id="PF00293">
    <property type="entry name" value="NUDIX"/>
    <property type="match status" value="1"/>
</dbReference>
<name>A0A1B4V485_9GAMM</name>
<dbReference type="InterPro" id="IPR015797">
    <property type="entry name" value="NUDIX_hydrolase-like_dom_sf"/>
</dbReference>
<dbReference type="InterPro" id="IPR020476">
    <property type="entry name" value="Nudix_hydrolase"/>
</dbReference>
<dbReference type="KEGG" id="sva:SVA_0783"/>
<dbReference type="PROSITE" id="PS00893">
    <property type="entry name" value="NUDIX_BOX"/>
    <property type="match status" value="1"/>
</dbReference>
<dbReference type="PANTHER" id="PTHR11839">
    <property type="entry name" value="UDP/ADP-SUGAR PYROPHOSPHATASE"/>
    <property type="match status" value="1"/>
</dbReference>
<sequence>MNEEKLIYRGRIVDLVLESTTLPNGRAMQLEVVRHPGGAAVVALDADGRVCLLRQYRHAHRDWIWELPAGKLDPGEPPLETARRELIEEAGRRAGRWSPLGRIITSPGVFTEIIHLYLAEDLEEAPAAPEEHELFELHWVPLREAIERALTGAIEDSKTIVGLARAARFLEGRE</sequence>
<evidence type="ECO:0000256" key="1">
    <source>
        <dbReference type="ARBA" id="ARBA00000847"/>
    </source>
</evidence>
<dbReference type="GO" id="GO:0006753">
    <property type="term" value="P:nucleoside phosphate metabolic process"/>
    <property type="evidence" value="ECO:0007669"/>
    <property type="project" value="TreeGrafter"/>
</dbReference>
<dbReference type="GO" id="GO:0016462">
    <property type="term" value="F:pyrophosphatase activity"/>
    <property type="evidence" value="ECO:0007669"/>
    <property type="project" value="UniProtKB-ARBA"/>
</dbReference>
<keyword evidence="5 8" id="KW-0378">Hydrolase</keyword>
<dbReference type="InterPro" id="IPR020084">
    <property type="entry name" value="NUDIX_hydrolase_CS"/>
</dbReference>
<comment type="catalytic activity">
    <reaction evidence="1">
        <text>GDP-alpha-D-mannose + H2O = alpha-D-mannose 1-phosphate + GMP + 2 H(+)</text>
        <dbReference type="Rhea" id="RHEA:27978"/>
        <dbReference type="ChEBI" id="CHEBI:15377"/>
        <dbReference type="ChEBI" id="CHEBI:15378"/>
        <dbReference type="ChEBI" id="CHEBI:57527"/>
        <dbReference type="ChEBI" id="CHEBI:58115"/>
        <dbReference type="ChEBI" id="CHEBI:58409"/>
    </reaction>
</comment>
<comment type="cofactor">
    <cofactor evidence="2">
        <name>Mg(2+)</name>
        <dbReference type="ChEBI" id="CHEBI:18420"/>
    </cofactor>
</comment>
<evidence type="ECO:0000313" key="11">
    <source>
        <dbReference type="Proteomes" id="UP000218899"/>
    </source>
</evidence>
<dbReference type="PRINTS" id="PR00502">
    <property type="entry name" value="NUDIXFAMILY"/>
</dbReference>
<evidence type="ECO:0000256" key="5">
    <source>
        <dbReference type="ARBA" id="ARBA00022801"/>
    </source>
</evidence>
<evidence type="ECO:0000313" key="10">
    <source>
        <dbReference type="EMBL" id="BAU47362.1"/>
    </source>
</evidence>
<evidence type="ECO:0000256" key="4">
    <source>
        <dbReference type="ARBA" id="ARBA00016377"/>
    </source>
</evidence>
<feature type="domain" description="Nudix hydrolase" evidence="9">
    <location>
        <begin position="33"/>
        <end position="164"/>
    </location>
</feature>
<keyword evidence="11" id="KW-1185">Reference proteome</keyword>
<dbReference type="GO" id="GO:0005829">
    <property type="term" value="C:cytosol"/>
    <property type="evidence" value="ECO:0007669"/>
    <property type="project" value="TreeGrafter"/>
</dbReference>
<evidence type="ECO:0000256" key="6">
    <source>
        <dbReference type="ARBA" id="ARBA00032162"/>
    </source>
</evidence>
<dbReference type="EMBL" id="AP014936">
    <property type="protein sequence ID" value="BAU47362.1"/>
    <property type="molecule type" value="Genomic_DNA"/>
</dbReference>
<accession>A0A1B4V485</accession>
<evidence type="ECO:0000256" key="7">
    <source>
        <dbReference type="ARBA" id="ARBA00032272"/>
    </source>
</evidence>
<proteinExistence type="inferred from homology"/>
<dbReference type="GO" id="GO:0019693">
    <property type="term" value="P:ribose phosphate metabolic process"/>
    <property type="evidence" value="ECO:0007669"/>
    <property type="project" value="TreeGrafter"/>
</dbReference>
<gene>
    <name evidence="10" type="ORF">SVA_0783</name>
</gene>
<evidence type="ECO:0000256" key="2">
    <source>
        <dbReference type="ARBA" id="ARBA00001946"/>
    </source>
</evidence>